<feature type="region of interest" description="Disordered" evidence="1">
    <location>
        <begin position="1"/>
        <end position="25"/>
    </location>
</feature>
<dbReference type="InterPro" id="IPR052394">
    <property type="entry name" value="LRR-containing"/>
</dbReference>
<dbReference type="Gene3D" id="3.80.10.10">
    <property type="entry name" value="Ribonuclease Inhibitor"/>
    <property type="match status" value="1"/>
</dbReference>
<protein>
    <submittedName>
        <fullName evidence="2">Uncharacterized protein</fullName>
    </submittedName>
</protein>
<keyword evidence="3" id="KW-1185">Reference proteome</keyword>
<dbReference type="PANTHER" id="PTHR24114">
    <property type="entry name" value="LEUCINE RICH REPEAT FAMILY PROTEIN"/>
    <property type="match status" value="1"/>
</dbReference>
<name>A0ABQ9EYG8_TEGGR</name>
<reference evidence="2 3" key="1">
    <citation type="submission" date="2022-12" db="EMBL/GenBank/DDBJ databases">
        <title>Chromosome-level genome of Tegillarca granosa.</title>
        <authorList>
            <person name="Kim J."/>
        </authorList>
    </citation>
    <scope>NUCLEOTIDE SEQUENCE [LARGE SCALE GENOMIC DNA]</scope>
    <source>
        <strain evidence="2">Teg-2019</strain>
        <tissue evidence="2">Adductor muscle</tissue>
    </source>
</reference>
<dbReference type="Proteomes" id="UP001217089">
    <property type="component" value="Unassembled WGS sequence"/>
</dbReference>
<dbReference type="Pfam" id="PF13516">
    <property type="entry name" value="LRR_6"/>
    <property type="match status" value="2"/>
</dbReference>
<evidence type="ECO:0000313" key="3">
    <source>
        <dbReference type="Proteomes" id="UP001217089"/>
    </source>
</evidence>
<dbReference type="SMART" id="SM00368">
    <property type="entry name" value="LRR_RI"/>
    <property type="match status" value="2"/>
</dbReference>
<organism evidence="2 3">
    <name type="scientific">Tegillarca granosa</name>
    <name type="common">Malaysian cockle</name>
    <name type="synonym">Anadara granosa</name>
    <dbReference type="NCBI Taxonomy" id="220873"/>
    <lineage>
        <taxon>Eukaryota</taxon>
        <taxon>Metazoa</taxon>
        <taxon>Spiralia</taxon>
        <taxon>Lophotrochozoa</taxon>
        <taxon>Mollusca</taxon>
        <taxon>Bivalvia</taxon>
        <taxon>Autobranchia</taxon>
        <taxon>Pteriomorphia</taxon>
        <taxon>Arcoida</taxon>
        <taxon>Arcoidea</taxon>
        <taxon>Arcidae</taxon>
        <taxon>Tegillarca</taxon>
    </lineage>
</organism>
<gene>
    <name evidence="2" type="ORF">KUTeg_013764</name>
</gene>
<accession>A0ABQ9EYG8</accession>
<dbReference type="PANTHER" id="PTHR24114:SF37">
    <property type="entry name" value="LEUCINE-RICH REPEAT-CONTAINING PROTEIN 74B"/>
    <property type="match status" value="1"/>
</dbReference>
<dbReference type="InterPro" id="IPR001611">
    <property type="entry name" value="Leu-rich_rpt"/>
</dbReference>
<dbReference type="InterPro" id="IPR032675">
    <property type="entry name" value="LRR_dom_sf"/>
</dbReference>
<feature type="compositionally biased region" description="Acidic residues" evidence="1">
    <location>
        <begin position="1"/>
        <end position="12"/>
    </location>
</feature>
<dbReference type="EMBL" id="JARBDR010000657">
    <property type="protein sequence ID" value="KAJ8308890.1"/>
    <property type="molecule type" value="Genomic_DNA"/>
</dbReference>
<proteinExistence type="predicted"/>
<evidence type="ECO:0000313" key="2">
    <source>
        <dbReference type="EMBL" id="KAJ8308890.1"/>
    </source>
</evidence>
<dbReference type="SUPFAM" id="SSF52047">
    <property type="entry name" value="RNI-like"/>
    <property type="match status" value="1"/>
</dbReference>
<comment type="caution">
    <text evidence="2">The sequence shown here is derived from an EMBL/GenBank/DDBJ whole genome shotgun (WGS) entry which is preliminary data.</text>
</comment>
<sequence>MTPITEDEEDSESSTNLQKRDASTHSKVTLDFDGVRVIQRVKKTPEEEEADYDTDLELQEEKEDFDLSGRNLYLSMCKTFGVVPASYFLRHMKNPVLNLRHHGLAALGAKALSFPLMNNTSVLKLDLSDNWIEGEGAEGIASMLKENCYISNLDLSENHLGNRGAVAICNMLTTNTTLKEITLSGNDRNSLL</sequence>
<evidence type="ECO:0000256" key="1">
    <source>
        <dbReference type="SAM" id="MobiDB-lite"/>
    </source>
</evidence>